<evidence type="ECO:0000313" key="7">
    <source>
        <dbReference type="EMBL" id="ENO97384.1"/>
    </source>
</evidence>
<evidence type="ECO:0000256" key="4">
    <source>
        <dbReference type="ARBA" id="ARBA00023136"/>
    </source>
</evidence>
<dbReference type="SUPFAM" id="SSF55008">
    <property type="entry name" value="HMA, heavy metal-associated domain"/>
    <property type="match status" value="1"/>
</dbReference>
<organism evidence="7 8">
    <name type="scientific">Thauera phenylacetica B4P</name>
    <dbReference type="NCBI Taxonomy" id="1234382"/>
    <lineage>
        <taxon>Bacteria</taxon>
        <taxon>Pseudomonadati</taxon>
        <taxon>Pseudomonadota</taxon>
        <taxon>Betaproteobacteria</taxon>
        <taxon>Rhodocyclales</taxon>
        <taxon>Zoogloeaceae</taxon>
        <taxon>Thauera</taxon>
    </lineage>
</organism>
<feature type="transmembrane region" description="Helical" evidence="5">
    <location>
        <begin position="98"/>
        <end position="119"/>
    </location>
</feature>
<dbReference type="EMBL" id="AMXF01000050">
    <property type="protein sequence ID" value="ENO97384.1"/>
    <property type="molecule type" value="Genomic_DNA"/>
</dbReference>
<evidence type="ECO:0000256" key="3">
    <source>
        <dbReference type="ARBA" id="ARBA00022989"/>
    </source>
</evidence>
<feature type="transmembrane region" description="Helical" evidence="5">
    <location>
        <begin position="159"/>
        <end position="180"/>
    </location>
</feature>
<dbReference type="SUPFAM" id="SSF161111">
    <property type="entry name" value="Cation efflux protein transmembrane domain-like"/>
    <property type="match status" value="1"/>
</dbReference>
<dbReference type="OrthoDB" id="9799649at2"/>
<evidence type="ECO:0000256" key="2">
    <source>
        <dbReference type="ARBA" id="ARBA00022692"/>
    </source>
</evidence>
<evidence type="ECO:0000256" key="1">
    <source>
        <dbReference type="ARBA" id="ARBA00004141"/>
    </source>
</evidence>
<reference evidence="7 8" key="1">
    <citation type="submission" date="2012-09" db="EMBL/GenBank/DDBJ databases">
        <title>Draft Genome Sequences of 6 Strains from Genus Thauera.</title>
        <authorList>
            <person name="Liu B."/>
            <person name="Shapleigh J.P."/>
            <person name="Frostegard A.H."/>
        </authorList>
    </citation>
    <scope>NUCLEOTIDE SEQUENCE [LARGE SCALE GENOMIC DNA]</scope>
    <source>
        <strain evidence="7 8">B4P</strain>
    </source>
</reference>
<dbReference type="InterPro" id="IPR058533">
    <property type="entry name" value="Cation_efflux_TM"/>
</dbReference>
<sequence>MRLDAAEARTRSVFRIPGMDCPSEEQMIRMRLADAPVAALKFDLAGRRLTVDHDGDPAQILAGLVPLGYGAELAESRPLAAGEAQAAAPADDATEARVLWILLAINASMFVVELGAGLWARSAGLIADAMDMFADAAVYGVALYAVGRAARHKLAAARLAGVLQLVLALGALAEVVRRIVTGAMPAPVGMMGIALLALAANVACLVLIARHREGGVHMKASYIFSANDVIANLGVIGAGALVAWLGTPWPDWIIGLLIAAVVLTGAVRILRLR</sequence>
<feature type="transmembrane region" description="Helical" evidence="5">
    <location>
        <begin position="186"/>
        <end position="208"/>
    </location>
</feature>
<proteinExistence type="predicted"/>
<comment type="caution">
    <text evidence="7">The sequence shown here is derived from an EMBL/GenBank/DDBJ whole genome shotgun (WGS) entry which is preliminary data.</text>
</comment>
<dbReference type="Proteomes" id="UP000013047">
    <property type="component" value="Unassembled WGS sequence"/>
</dbReference>
<feature type="domain" description="Cation efflux protein transmembrane" evidence="6">
    <location>
        <begin position="99"/>
        <end position="271"/>
    </location>
</feature>
<keyword evidence="2 5" id="KW-0812">Transmembrane</keyword>
<evidence type="ECO:0000313" key="8">
    <source>
        <dbReference type="Proteomes" id="UP000013047"/>
    </source>
</evidence>
<dbReference type="GO" id="GO:0016020">
    <property type="term" value="C:membrane"/>
    <property type="evidence" value="ECO:0007669"/>
    <property type="project" value="UniProtKB-SubCell"/>
</dbReference>
<evidence type="ECO:0000256" key="5">
    <source>
        <dbReference type="SAM" id="Phobius"/>
    </source>
</evidence>
<feature type="transmembrane region" description="Helical" evidence="5">
    <location>
        <begin position="252"/>
        <end position="270"/>
    </location>
</feature>
<dbReference type="Pfam" id="PF01545">
    <property type="entry name" value="Cation_efflux"/>
    <property type="match status" value="1"/>
</dbReference>
<feature type="transmembrane region" description="Helical" evidence="5">
    <location>
        <begin position="125"/>
        <end position="147"/>
    </location>
</feature>
<dbReference type="Gene3D" id="1.20.1510.10">
    <property type="entry name" value="Cation efflux protein transmembrane domain"/>
    <property type="match status" value="1"/>
</dbReference>
<evidence type="ECO:0000259" key="6">
    <source>
        <dbReference type="Pfam" id="PF01545"/>
    </source>
</evidence>
<dbReference type="AlphaFoldDB" id="N6ZZ53"/>
<accession>N6ZZ53</accession>
<dbReference type="GO" id="GO:0046872">
    <property type="term" value="F:metal ion binding"/>
    <property type="evidence" value="ECO:0007669"/>
    <property type="project" value="InterPro"/>
</dbReference>
<feature type="transmembrane region" description="Helical" evidence="5">
    <location>
        <begin position="229"/>
        <end position="246"/>
    </location>
</feature>
<dbReference type="GO" id="GO:0008324">
    <property type="term" value="F:monoatomic cation transmembrane transporter activity"/>
    <property type="evidence" value="ECO:0007669"/>
    <property type="project" value="InterPro"/>
</dbReference>
<keyword evidence="4 5" id="KW-0472">Membrane</keyword>
<keyword evidence="8" id="KW-1185">Reference proteome</keyword>
<dbReference type="InterPro" id="IPR036163">
    <property type="entry name" value="HMA_dom_sf"/>
</dbReference>
<comment type="subcellular location">
    <subcellularLocation>
        <location evidence="1">Membrane</location>
        <topology evidence="1">Multi-pass membrane protein</topology>
    </subcellularLocation>
</comment>
<protein>
    <submittedName>
        <fullName evidence="7">Co/Zn/Cd efflux system component</fullName>
    </submittedName>
</protein>
<gene>
    <name evidence="7" type="ORF">C667_09240</name>
</gene>
<name>N6ZZ53_9RHOO</name>
<keyword evidence="3 5" id="KW-1133">Transmembrane helix</keyword>
<dbReference type="InterPro" id="IPR027469">
    <property type="entry name" value="Cation_efflux_TMD_sf"/>
</dbReference>